<dbReference type="AlphaFoldDB" id="A0A344LKT4"/>
<feature type="transmembrane region" description="Helical" evidence="1">
    <location>
        <begin position="60"/>
        <end position="80"/>
    </location>
</feature>
<keyword evidence="1" id="KW-0472">Membrane</keyword>
<reference evidence="2 3" key="1">
    <citation type="submission" date="2016-04" db="EMBL/GenBank/DDBJ databases">
        <title>Complete genome sequence and analysis of deep-sea sediment isolate, Amycolatopsis sp. WP1.</title>
        <authorList>
            <person name="Wang H."/>
            <person name="Chen S."/>
            <person name="Wu Q."/>
        </authorList>
    </citation>
    <scope>NUCLEOTIDE SEQUENCE [LARGE SCALE GENOMIC DNA]</scope>
    <source>
        <strain evidence="2 3">WP1</strain>
    </source>
</reference>
<protein>
    <submittedName>
        <fullName evidence="2">Uncharacterized protein</fullName>
    </submittedName>
</protein>
<evidence type="ECO:0000313" key="3">
    <source>
        <dbReference type="Proteomes" id="UP000250434"/>
    </source>
</evidence>
<dbReference type="EMBL" id="CP015163">
    <property type="protein sequence ID" value="AXB48658.1"/>
    <property type="molecule type" value="Genomic_DNA"/>
</dbReference>
<name>A0A344LKT4_9PSEU</name>
<dbReference type="KEGG" id="aab:A4R43_20035"/>
<dbReference type="Proteomes" id="UP000250434">
    <property type="component" value="Chromosome"/>
</dbReference>
<feature type="transmembrane region" description="Helical" evidence="1">
    <location>
        <begin position="12"/>
        <end position="29"/>
    </location>
</feature>
<keyword evidence="1" id="KW-0812">Transmembrane</keyword>
<keyword evidence="3" id="KW-1185">Reference proteome</keyword>
<accession>A0A344LKT4</accession>
<feature type="transmembrane region" description="Helical" evidence="1">
    <location>
        <begin position="138"/>
        <end position="157"/>
    </location>
</feature>
<organism evidence="2 3">
    <name type="scientific">Amycolatopsis albispora</name>
    <dbReference type="NCBI Taxonomy" id="1804986"/>
    <lineage>
        <taxon>Bacteria</taxon>
        <taxon>Bacillati</taxon>
        <taxon>Actinomycetota</taxon>
        <taxon>Actinomycetes</taxon>
        <taxon>Pseudonocardiales</taxon>
        <taxon>Pseudonocardiaceae</taxon>
        <taxon>Amycolatopsis</taxon>
    </lineage>
</organism>
<keyword evidence="1" id="KW-1133">Transmembrane helix</keyword>
<evidence type="ECO:0000256" key="1">
    <source>
        <dbReference type="SAM" id="Phobius"/>
    </source>
</evidence>
<sequence length="167" mass="17992">MLSLRQVPWWQWLGFGAGIVAFAAMFLPWTELTAADPEVAEALRDLPADDVVRSAWNSGFFAWAAPILLLLAGVAAVVFGRSRAARVNGLPHLWLIVAALSLLLLVLGWWLIDWLFSEDQRGVLAAGGVAIEPAVGRFLGLAAAAASVAGSVFDVRAARAQYRAKRR</sequence>
<feature type="transmembrane region" description="Helical" evidence="1">
    <location>
        <begin position="92"/>
        <end position="112"/>
    </location>
</feature>
<proteinExistence type="predicted"/>
<evidence type="ECO:0000313" key="2">
    <source>
        <dbReference type="EMBL" id="AXB48658.1"/>
    </source>
</evidence>
<gene>
    <name evidence="2" type="ORF">A4R43_20035</name>
</gene>